<dbReference type="SUPFAM" id="SSF49503">
    <property type="entry name" value="Cupredoxins"/>
    <property type="match status" value="1"/>
</dbReference>
<dbReference type="EMBL" id="MFZI01000055">
    <property type="protein sequence ID" value="OGK19165.1"/>
    <property type="molecule type" value="Genomic_DNA"/>
</dbReference>
<proteinExistence type="predicted"/>
<dbReference type="InterPro" id="IPR028096">
    <property type="entry name" value="EfeO_Cupredoxin"/>
</dbReference>
<evidence type="ECO:0000259" key="2">
    <source>
        <dbReference type="Pfam" id="PF13473"/>
    </source>
</evidence>
<evidence type="ECO:0000313" key="3">
    <source>
        <dbReference type="EMBL" id="OGK19165.1"/>
    </source>
</evidence>
<evidence type="ECO:0000313" key="4">
    <source>
        <dbReference type="Proteomes" id="UP000177026"/>
    </source>
</evidence>
<dbReference type="Proteomes" id="UP000177026">
    <property type="component" value="Unassembled WGS sequence"/>
</dbReference>
<keyword evidence="1" id="KW-0472">Membrane</keyword>
<keyword evidence="1" id="KW-1133">Transmembrane helix</keyword>
<reference evidence="3 4" key="1">
    <citation type="journal article" date="2016" name="Nat. Commun.">
        <title>Thousands of microbial genomes shed light on interconnected biogeochemical processes in an aquifer system.</title>
        <authorList>
            <person name="Anantharaman K."/>
            <person name="Brown C.T."/>
            <person name="Hug L.A."/>
            <person name="Sharon I."/>
            <person name="Castelle C.J."/>
            <person name="Probst A.J."/>
            <person name="Thomas B.C."/>
            <person name="Singh A."/>
            <person name="Wilkins M.J."/>
            <person name="Karaoz U."/>
            <person name="Brodie E.L."/>
            <person name="Williams K.H."/>
            <person name="Hubbard S.S."/>
            <person name="Banfield J.F."/>
        </authorList>
    </citation>
    <scope>NUCLEOTIDE SEQUENCE [LARGE SCALE GENOMIC DNA]</scope>
</reference>
<keyword evidence="1" id="KW-0812">Transmembrane</keyword>
<sequence length="119" mass="13161">MTVDKLLVTIGGIVGIIFTYWFFLMKKEKVVEVSGSVNIIVDGGYSPSTISIPAGKTTKITFLRKDPSNCLEEVVVPDFKIREFLPLNKKITVEITPKKTGKFGFECGMGMFHGSLIVQ</sequence>
<name>A0A1F7GJY5_9BACT</name>
<dbReference type="InterPro" id="IPR008972">
    <property type="entry name" value="Cupredoxin"/>
</dbReference>
<gene>
    <name evidence="3" type="ORF">A2866_05230</name>
</gene>
<comment type="caution">
    <text evidence="3">The sequence shown here is derived from an EMBL/GenBank/DDBJ whole genome shotgun (WGS) entry which is preliminary data.</text>
</comment>
<protein>
    <recommendedName>
        <fullName evidence="2">EfeO-type cupredoxin-like domain-containing protein</fullName>
    </recommendedName>
</protein>
<feature type="transmembrane region" description="Helical" evidence="1">
    <location>
        <begin position="6"/>
        <end position="24"/>
    </location>
</feature>
<dbReference type="Gene3D" id="2.60.40.420">
    <property type="entry name" value="Cupredoxins - blue copper proteins"/>
    <property type="match status" value="1"/>
</dbReference>
<organism evidence="3 4">
    <name type="scientific">Candidatus Roizmanbacteria bacterium RIFCSPHIGHO2_01_FULL_39_8</name>
    <dbReference type="NCBI Taxonomy" id="1802033"/>
    <lineage>
        <taxon>Bacteria</taxon>
        <taxon>Candidatus Roizmaniibacteriota</taxon>
    </lineage>
</organism>
<dbReference type="Pfam" id="PF13473">
    <property type="entry name" value="Cupredoxin_1"/>
    <property type="match status" value="1"/>
</dbReference>
<accession>A0A1F7GJY5</accession>
<dbReference type="AlphaFoldDB" id="A0A1F7GJY5"/>
<evidence type="ECO:0000256" key="1">
    <source>
        <dbReference type="SAM" id="Phobius"/>
    </source>
</evidence>
<feature type="domain" description="EfeO-type cupredoxin-like" evidence="2">
    <location>
        <begin position="16"/>
        <end position="118"/>
    </location>
</feature>